<proteinExistence type="predicted"/>
<feature type="region of interest" description="Disordered" evidence="1">
    <location>
        <begin position="1"/>
        <end position="66"/>
    </location>
</feature>
<dbReference type="Proteomes" id="UP000663760">
    <property type="component" value="Chromosome 2"/>
</dbReference>
<accession>A0A7I8K4L1</accession>
<dbReference type="EMBL" id="LR746265">
    <property type="protein sequence ID" value="CAA7392114.1"/>
    <property type="molecule type" value="Genomic_DNA"/>
</dbReference>
<evidence type="ECO:0000313" key="3">
    <source>
        <dbReference type="Proteomes" id="UP000663760"/>
    </source>
</evidence>
<name>A0A7I8K4L1_SPIIN</name>
<evidence type="ECO:0000256" key="1">
    <source>
        <dbReference type="SAM" id="MobiDB-lite"/>
    </source>
</evidence>
<sequence>MRLAAQAPTKPGEGDSLIRGRDGRRGDRTTGRTARRRDNGDGVAGEKESGGDGVDGKEVEWRRRGG</sequence>
<evidence type="ECO:0000313" key="2">
    <source>
        <dbReference type="EMBL" id="CAA7392114.1"/>
    </source>
</evidence>
<organism evidence="2 3">
    <name type="scientific">Spirodela intermedia</name>
    <name type="common">Intermediate duckweed</name>
    <dbReference type="NCBI Taxonomy" id="51605"/>
    <lineage>
        <taxon>Eukaryota</taxon>
        <taxon>Viridiplantae</taxon>
        <taxon>Streptophyta</taxon>
        <taxon>Embryophyta</taxon>
        <taxon>Tracheophyta</taxon>
        <taxon>Spermatophyta</taxon>
        <taxon>Magnoliopsida</taxon>
        <taxon>Liliopsida</taxon>
        <taxon>Araceae</taxon>
        <taxon>Lemnoideae</taxon>
        <taxon>Spirodela</taxon>
    </lineage>
</organism>
<feature type="compositionally biased region" description="Basic and acidic residues" evidence="1">
    <location>
        <begin position="12"/>
        <end position="66"/>
    </location>
</feature>
<keyword evidence="3" id="KW-1185">Reference proteome</keyword>
<gene>
    <name evidence="2" type="ORF">SI8410_02003293</name>
</gene>
<protein>
    <submittedName>
        <fullName evidence="2">Uncharacterized protein</fullName>
    </submittedName>
</protein>
<reference evidence="2" key="1">
    <citation type="submission" date="2020-02" db="EMBL/GenBank/DDBJ databases">
        <authorList>
            <person name="Scholz U."/>
            <person name="Mascher M."/>
            <person name="Fiebig A."/>
        </authorList>
    </citation>
    <scope>NUCLEOTIDE SEQUENCE</scope>
</reference>
<dbReference type="AlphaFoldDB" id="A0A7I8K4L1"/>